<protein>
    <submittedName>
        <fullName evidence="2">DUF4025 domain-containing protein</fullName>
    </submittedName>
</protein>
<evidence type="ECO:0000313" key="2">
    <source>
        <dbReference type="EMBL" id="RDW15247.1"/>
    </source>
</evidence>
<feature type="compositionally biased region" description="Basic and acidic residues" evidence="1">
    <location>
        <begin position="45"/>
        <end position="56"/>
    </location>
</feature>
<proteinExistence type="predicted"/>
<feature type="compositionally biased region" description="Basic and acidic residues" evidence="1">
    <location>
        <begin position="1"/>
        <end position="36"/>
    </location>
</feature>
<feature type="region of interest" description="Disordered" evidence="1">
    <location>
        <begin position="1"/>
        <end position="56"/>
    </location>
</feature>
<evidence type="ECO:0000313" key="3">
    <source>
        <dbReference type="Proteomes" id="UP000257143"/>
    </source>
</evidence>
<dbReference type="InterPro" id="IPR025100">
    <property type="entry name" value="DUF4025"/>
</dbReference>
<dbReference type="OrthoDB" id="2476089at2"/>
<accession>A0A3D8PID2</accession>
<dbReference type="AlphaFoldDB" id="A0A3D8PID2"/>
<comment type="caution">
    <text evidence="2">The sequence shown here is derived from an EMBL/GenBank/DDBJ whole genome shotgun (WGS) entry which is preliminary data.</text>
</comment>
<organism evidence="2 3">
    <name type="scientific">Oceanobacillus arenosus</name>
    <dbReference type="NCBI Taxonomy" id="1229153"/>
    <lineage>
        <taxon>Bacteria</taxon>
        <taxon>Bacillati</taxon>
        <taxon>Bacillota</taxon>
        <taxon>Bacilli</taxon>
        <taxon>Bacillales</taxon>
        <taxon>Bacillaceae</taxon>
        <taxon>Oceanobacillus</taxon>
    </lineage>
</organism>
<name>A0A3D8PID2_9BACI</name>
<gene>
    <name evidence="2" type="ORF">CWR48_19670</name>
</gene>
<dbReference type="RefSeq" id="WP_115775004.1">
    <property type="nucleotide sequence ID" value="NZ_PIOC01000033.1"/>
</dbReference>
<reference evidence="3" key="1">
    <citation type="submission" date="2017-11" db="EMBL/GenBank/DDBJ databases">
        <authorList>
            <person name="Zhu W."/>
        </authorList>
    </citation>
    <scope>NUCLEOTIDE SEQUENCE [LARGE SCALE GENOMIC DNA]</scope>
    <source>
        <strain evidence="3">CAU 1183</strain>
    </source>
</reference>
<dbReference type="Pfam" id="PF13217">
    <property type="entry name" value="DUF4025"/>
    <property type="match status" value="1"/>
</dbReference>
<evidence type="ECO:0000256" key="1">
    <source>
        <dbReference type="SAM" id="MobiDB-lite"/>
    </source>
</evidence>
<dbReference type="EMBL" id="PIOC01000033">
    <property type="protein sequence ID" value="RDW15247.1"/>
    <property type="molecule type" value="Genomic_DNA"/>
</dbReference>
<sequence length="56" mass="6392">MAKKKVEDVAEKIFDRNNQDKNDEASKGLAETHKQVSDTLSDGTIDQKEKQEDKEK</sequence>
<keyword evidence="3" id="KW-1185">Reference proteome</keyword>
<dbReference type="Proteomes" id="UP000257143">
    <property type="component" value="Unassembled WGS sequence"/>
</dbReference>